<evidence type="ECO:0000313" key="6">
    <source>
        <dbReference type="EMBL" id="PYF09160.1"/>
    </source>
</evidence>
<dbReference type="PANTHER" id="PTHR30417">
    <property type="entry name" value="N-ACETYLMURAMOYL-L-ALANINE AMIDASE AMID"/>
    <property type="match status" value="1"/>
</dbReference>
<proteinExistence type="predicted"/>
<dbReference type="InterPro" id="IPR002502">
    <property type="entry name" value="Amidase_domain"/>
</dbReference>
<sequence length="81" mass="8834">MTETPVSPNFGERRGGAQPELIVLHYTGMTSCALARERLCDPAAEVSAHWLIGEDGTVEALVPETMRAWHAGRAAGWGRRM</sequence>
<dbReference type="EC" id="3.5.1.28" evidence="2"/>
<dbReference type="InterPro" id="IPR051206">
    <property type="entry name" value="NAMLAA_amidase_2"/>
</dbReference>
<keyword evidence="3" id="KW-0378">Hydrolase</keyword>
<dbReference type="Proteomes" id="UP000247727">
    <property type="component" value="Unassembled WGS sequence"/>
</dbReference>
<protein>
    <recommendedName>
        <fullName evidence="2">N-acetylmuramoyl-L-alanine amidase</fullName>
        <ecNumber evidence="2">3.5.1.28</ecNumber>
    </recommendedName>
</protein>
<keyword evidence="7" id="KW-1185">Reference proteome</keyword>
<comment type="caution">
    <text evidence="6">The sequence shown here is derived from an EMBL/GenBank/DDBJ whole genome shotgun (WGS) entry which is preliminary data.</text>
</comment>
<evidence type="ECO:0000256" key="1">
    <source>
        <dbReference type="ARBA" id="ARBA00001561"/>
    </source>
</evidence>
<evidence type="ECO:0000256" key="2">
    <source>
        <dbReference type="ARBA" id="ARBA00011901"/>
    </source>
</evidence>
<dbReference type="CDD" id="cd06583">
    <property type="entry name" value="PGRP"/>
    <property type="match status" value="1"/>
</dbReference>
<comment type="catalytic activity">
    <reaction evidence="1">
        <text>Hydrolyzes the link between N-acetylmuramoyl residues and L-amino acid residues in certain cell-wall glycopeptides.</text>
        <dbReference type="EC" id="3.5.1.28"/>
    </reaction>
</comment>
<gene>
    <name evidence="6" type="ORF">C8J30_11032</name>
</gene>
<evidence type="ECO:0000256" key="4">
    <source>
        <dbReference type="ARBA" id="ARBA00023316"/>
    </source>
</evidence>
<accession>A0A318TZ64</accession>
<keyword evidence="4" id="KW-0961">Cell wall biogenesis/degradation</keyword>
<reference evidence="6 7" key="1">
    <citation type="submission" date="2018-06" db="EMBL/GenBank/DDBJ databases">
        <title>Genomic Encyclopedia of Type Strains, Phase III (KMG-III): the genomes of soil and plant-associated and newly described type strains.</title>
        <authorList>
            <person name="Whitman W."/>
        </authorList>
    </citation>
    <scope>NUCLEOTIDE SEQUENCE [LARGE SCALE GENOMIC DNA]</scope>
    <source>
        <strain evidence="6 7">JA737</strain>
    </source>
</reference>
<dbReference type="GO" id="GO:0008745">
    <property type="term" value="F:N-acetylmuramoyl-L-alanine amidase activity"/>
    <property type="evidence" value="ECO:0007669"/>
    <property type="project" value="UniProtKB-EC"/>
</dbReference>
<dbReference type="GO" id="GO:0009254">
    <property type="term" value="P:peptidoglycan turnover"/>
    <property type="evidence" value="ECO:0007669"/>
    <property type="project" value="TreeGrafter"/>
</dbReference>
<dbReference type="AlphaFoldDB" id="A0A318TZ64"/>
<evidence type="ECO:0000259" key="5">
    <source>
        <dbReference type="Pfam" id="PF01510"/>
    </source>
</evidence>
<feature type="domain" description="N-acetylmuramoyl-L-alanine amidase" evidence="5">
    <location>
        <begin position="16"/>
        <end position="73"/>
    </location>
</feature>
<organism evidence="6 7">
    <name type="scientific">Rhodobacter viridis</name>
    <dbReference type="NCBI Taxonomy" id="1054202"/>
    <lineage>
        <taxon>Bacteria</taxon>
        <taxon>Pseudomonadati</taxon>
        <taxon>Pseudomonadota</taxon>
        <taxon>Alphaproteobacteria</taxon>
        <taxon>Rhodobacterales</taxon>
        <taxon>Rhodobacter group</taxon>
        <taxon>Rhodobacter</taxon>
    </lineage>
</organism>
<dbReference type="SUPFAM" id="SSF55846">
    <property type="entry name" value="N-acetylmuramoyl-L-alanine amidase-like"/>
    <property type="match status" value="1"/>
</dbReference>
<dbReference type="GO" id="GO:0009253">
    <property type="term" value="P:peptidoglycan catabolic process"/>
    <property type="evidence" value="ECO:0007669"/>
    <property type="project" value="InterPro"/>
</dbReference>
<dbReference type="InterPro" id="IPR036505">
    <property type="entry name" value="Amidase/PGRP_sf"/>
</dbReference>
<dbReference type="EMBL" id="QJTK01000010">
    <property type="protein sequence ID" value="PYF09160.1"/>
    <property type="molecule type" value="Genomic_DNA"/>
</dbReference>
<evidence type="ECO:0000313" key="7">
    <source>
        <dbReference type="Proteomes" id="UP000247727"/>
    </source>
</evidence>
<dbReference type="GO" id="GO:0071555">
    <property type="term" value="P:cell wall organization"/>
    <property type="evidence" value="ECO:0007669"/>
    <property type="project" value="UniProtKB-KW"/>
</dbReference>
<evidence type="ECO:0000256" key="3">
    <source>
        <dbReference type="ARBA" id="ARBA00022801"/>
    </source>
</evidence>
<dbReference type="GO" id="GO:0019867">
    <property type="term" value="C:outer membrane"/>
    <property type="evidence" value="ECO:0007669"/>
    <property type="project" value="TreeGrafter"/>
</dbReference>
<dbReference type="PANTHER" id="PTHR30417:SF1">
    <property type="entry name" value="N-ACETYLMURAMOYL-L-ALANINE AMIDASE AMID"/>
    <property type="match status" value="1"/>
</dbReference>
<dbReference type="Gene3D" id="3.40.80.10">
    <property type="entry name" value="Peptidoglycan recognition protein-like"/>
    <property type="match status" value="1"/>
</dbReference>
<dbReference type="Pfam" id="PF01510">
    <property type="entry name" value="Amidase_2"/>
    <property type="match status" value="1"/>
</dbReference>
<name>A0A318TZ64_9RHOB</name>